<accession>A0A5C6MEA6</accession>
<protein>
    <recommendedName>
        <fullName evidence="2">PKD domain-containing protein</fullName>
    </recommendedName>
</protein>
<proteinExistence type="predicted"/>
<dbReference type="Proteomes" id="UP000321083">
    <property type="component" value="Unassembled WGS sequence"/>
</dbReference>
<name>A0A5C6MEA6_9PLAN</name>
<evidence type="ECO:0000313" key="4">
    <source>
        <dbReference type="Proteomes" id="UP000321083"/>
    </source>
</evidence>
<dbReference type="Gene3D" id="2.60.40.10">
    <property type="entry name" value="Immunoglobulins"/>
    <property type="match status" value="1"/>
</dbReference>
<evidence type="ECO:0000259" key="2">
    <source>
        <dbReference type="PROSITE" id="PS50093"/>
    </source>
</evidence>
<dbReference type="SUPFAM" id="SSF49299">
    <property type="entry name" value="PKD domain"/>
    <property type="match status" value="1"/>
</dbReference>
<dbReference type="CDD" id="cd00146">
    <property type="entry name" value="PKD"/>
    <property type="match status" value="1"/>
</dbReference>
<dbReference type="AlphaFoldDB" id="A0A5C6MEA6"/>
<evidence type="ECO:0000313" key="3">
    <source>
        <dbReference type="EMBL" id="TWW12786.1"/>
    </source>
</evidence>
<dbReference type="InterPro" id="IPR000601">
    <property type="entry name" value="PKD_dom"/>
</dbReference>
<feature type="region of interest" description="Disordered" evidence="1">
    <location>
        <begin position="35"/>
        <end position="68"/>
    </location>
</feature>
<feature type="compositionally biased region" description="Polar residues" evidence="1">
    <location>
        <begin position="58"/>
        <end position="67"/>
    </location>
</feature>
<dbReference type="EMBL" id="SRHE01000002">
    <property type="protein sequence ID" value="TWW12786.1"/>
    <property type="molecule type" value="Genomic_DNA"/>
</dbReference>
<feature type="domain" description="PKD" evidence="2">
    <location>
        <begin position="217"/>
        <end position="268"/>
    </location>
</feature>
<dbReference type="PROSITE" id="PS50093">
    <property type="entry name" value="PKD"/>
    <property type="match status" value="1"/>
</dbReference>
<dbReference type="PROSITE" id="PS51257">
    <property type="entry name" value="PROKAR_LIPOPROTEIN"/>
    <property type="match status" value="1"/>
</dbReference>
<feature type="region of interest" description="Disordered" evidence="1">
    <location>
        <begin position="273"/>
        <end position="320"/>
    </location>
</feature>
<reference evidence="3 4" key="2">
    <citation type="submission" date="2019-08" db="EMBL/GenBank/DDBJ databases">
        <authorList>
            <person name="Henke P."/>
        </authorList>
    </citation>
    <scope>NUCLEOTIDE SEQUENCE [LARGE SCALE GENOMIC DNA]</scope>
    <source>
        <strain evidence="3">Phe10_nw2017</strain>
    </source>
</reference>
<sequence length="320" mass="33570">MIDSTKLKKWTFSAAALGAVLYGCKPAAYEIIKPKKSHGDRTSDSATPGPTVIGDGSSDGTASSQGIPPTARIEVMWDGASVTKVRVNREVLIHPSADTLDPDDIGKSQCANPGIVEASFDIASVAKPQKQRHNTCDSLGVPYTFSAAGRYKLEMQVTSNEGETAKASMILEVLDESAPLTNDGGFTIQAIPMLADVGANVDFYGFCQIKGAHTIAWDFGDKATGTGITTKHSYAAPGSYTVLAVCTETATKRELTAELTVVVLKGAPSYPGAPTGPILTDGTDTNPQTPPAPECPTCLPGQTPGQKRPGQTSQSTLRFY</sequence>
<organism evidence="3 4">
    <name type="scientific">Planctomyces bekefii</name>
    <dbReference type="NCBI Taxonomy" id="1653850"/>
    <lineage>
        <taxon>Bacteria</taxon>
        <taxon>Pseudomonadati</taxon>
        <taxon>Planctomycetota</taxon>
        <taxon>Planctomycetia</taxon>
        <taxon>Planctomycetales</taxon>
        <taxon>Planctomycetaceae</taxon>
        <taxon>Planctomyces</taxon>
    </lineage>
</organism>
<gene>
    <name evidence="3" type="ORF">E3A20_00210</name>
</gene>
<evidence type="ECO:0000256" key="1">
    <source>
        <dbReference type="SAM" id="MobiDB-lite"/>
    </source>
</evidence>
<dbReference type="InterPro" id="IPR013783">
    <property type="entry name" value="Ig-like_fold"/>
</dbReference>
<reference evidence="3 4" key="1">
    <citation type="submission" date="2019-08" db="EMBL/GenBank/DDBJ databases">
        <title>100 year-old enigma solved: identification of Planctomyces bekefii, the type genus and species of the phylum Planctomycetes.</title>
        <authorList>
            <person name="Svetlana D.N."/>
            <person name="Overmann J."/>
        </authorList>
    </citation>
    <scope>NUCLEOTIDE SEQUENCE [LARGE SCALE GENOMIC DNA]</scope>
    <source>
        <strain evidence="3">Phe10_nw2017</strain>
    </source>
</reference>
<keyword evidence="4" id="KW-1185">Reference proteome</keyword>
<dbReference type="Pfam" id="PF18911">
    <property type="entry name" value="PKD_4"/>
    <property type="match status" value="1"/>
</dbReference>
<comment type="caution">
    <text evidence="3">The sequence shown here is derived from an EMBL/GenBank/DDBJ whole genome shotgun (WGS) entry which is preliminary data.</text>
</comment>
<feature type="compositionally biased region" description="Polar residues" evidence="1">
    <location>
        <begin position="303"/>
        <end position="320"/>
    </location>
</feature>
<dbReference type="InterPro" id="IPR035986">
    <property type="entry name" value="PKD_dom_sf"/>
</dbReference>